<dbReference type="RefSeq" id="WP_270023853.1">
    <property type="nucleotide sequence ID" value="NZ_JAPDDP010000005.1"/>
</dbReference>
<evidence type="ECO:0000313" key="2">
    <source>
        <dbReference type="Proteomes" id="UP001147653"/>
    </source>
</evidence>
<name>A0A9X3N4N4_9ACTN</name>
<dbReference type="EMBL" id="JAPDDP010000005">
    <property type="protein sequence ID" value="MDA0179564.1"/>
    <property type="molecule type" value="Genomic_DNA"/>
</dbReference>
<accession>A0A9X3N4N4</accession>
<gene>
    <name evidence="1" type="ORF">OJ997_04595</name>
</gene>
<sequence>MDTAELAALLQETAEHHDPYEKSSPPHHWWDWYAAYITARQQGHTPEDASVAASRYMLSLVPH</sequence>
<keyword evidence="2" id="KW-1185">Reference proteome</keyword>
<protein>
    <submittedName>
        <fullName evidence="1">Bleomycin resistance protein</fullName>
    </submittedName>
</protein>
<organism evidence="1 2">
    <name type="scientific">Solirubrobacter phytolaccae</name>
    <dbReference type="NCBI Taxonomy" id="1404360"/>
    <lineage>
        <taxon>Bacteria</taxon>
        <taxon>Bacillati</taxon>
        <taxon>Actinomycetota</taxon>
        <taxon>Thermoleophilia</taxon>
        <taxon>Solirubrobacterales</taxon>
        <taxon>Solirubrobacteraceae</taxon>
        <taxon>Solirubrobacter</taxon>
    </lineage>
</organism>
<dbReference type="Proteomes" id="UP001147653">
    <property type="component" value="Unassembled WGS sequence"/>
</dbReference>
<reference evidence="1" key="1">
    <citation type="submission" date="2022-10" db="EMBL/GenBank/DDBJ databases">
        <title>The WGS of Solirubrobacter phytolaccae KCTC 29190.</title>
        <authorList>
            <person name="Jiang Z."/>
        </authorList>
    </citation>
    <scope>NUCLEOTIDE SEQUENCE</scope>
    <source>
        <strain evidence="1">KCTC 29190</strain>
    </source>
</reference>
<proteinExistence type="predicted"/>
<evidence type="ECO:0000313" key="1">
    <source>
        <dbReference type="EMBL" id="MDA0179564.1"/>
    </source>
</evidence>
<comment type="caution">
    <text evidence="1">The sequence shown here is derived from an EMBL/GenBank/DDBJ whole genome shotgun (WGS) entry which is preliminary data.</text>
</comment>
<dbReference type="AlphaFoldDB" id="A0A9X3N4N4"/>